<sequence>MREAGVHKADAVISDKAVIIQHSRTEQQMVVPLADYQLYAAARFRNWRLSERNNGFRPPTTISEFLYANDGAVQERVR</sequence>
<dbReference type="KEGG" id="apb:SAR116_2255"/>
<dbReference type="RefSeq" id="WP_013047125.1">
    <property type="nucleotide sequence ID" value="NC_014010.1"/>
</dbReference>
<name>D5BP64_PUNMI</name>
<protein>
    <submittedName>
        <fullName evidence="1">DNA polymerase I</fullName>
    </submittedName>
</protein>
<dbReference type="EMBL" id="CP001751">
    <property type="protein sequence ID" value="ADE40498.1"/>
    <property type="molecule type" value="Genomic_DNA"/>
</dbReference>
<dbReference type="HOGENOM" id="CLU_2619467_0_0_5"/>
<evidence type="ECO:0000313" key="2">
    <source>
        <dbReference type="Proteomes" id="UP000007460"/>
    </source>
</evidence>
<dbReference type="STRING" id="488538.SAR116_2255"/>
<keyword evidence="2" id="KW-1185">Reference proteome</keyword>
<proteinExistence type="predicted"/>
<dbReference type="Proteomes" id="UP000007460">
    <property type="component" value="Chromosome"/>
</dbReference>
<evidence type="ECO:0000313" key="1">
    <source>
        <dbReference type="EMBL" id="ADE40498.1"/>
    </source>
</evidence>
<organism evidence="1 2">
    <name type="scientific">Puniceispirillum marinum (strain IMCC1322)</name>
    <dbReference type="NCBI Taxonomy" id="488538"/>
    <lineage>
        <taxon>Bacteria</taxon>
        <taxon>Pseudomonadati</taxon>
        <taxon>Pseudomonadota</taxon>
        <taxon>Alphaproteobacteria</taxon>
        <taxon>Candidatus Puniceispirillales</taxon>
        <taxon>Candidatus Puniceispirillaceae</taxon>
        <taxon>Candidatus Puniceispirillum</taxon>
    </lineage>
</organism>
<gene>
    <name evidence="1" type="ordered locus">SAR116_2255</name>
</gene>
<dbReference type="AlphaFoldDB" id="D5BP64"/>
<accession>D5BP64</accession>
<reference evidence="1 2" key="1">
    <citation type="journal article" date="2010" name="J. Bacteriol.">
        <title>Complete genome sequence of "Candidatus Puniceispirillum marinum" IMCC1322, a representative of the SAR116 clade in the Alphaproteobacteria.</title>
        <authorList>
            <person name="Oh H.M."/>
            <person name="Kwon K.K."/>
            <person name="Kang I."/>
            <person name="Kang S.G."/>
            <person name="Lee J.H."/>
            <person name="Kim S.J."/>
            <person name="Cho J.C."/>
        </authorList>
    </citation>
    <scope>NUCLEOTIDE SEQUENCE [LARGE SCALE GENOMIC DNA]</scope>
    <source>
        <strain evidence="1 2">IMCC1322</strain>
    </source>
</reference>